<evidence type="ECO:0000313" key="2">
    <source>
        <dbReference type="Proteomes" id="UP000191905"/>
    </source>
</evidence>
<reference evidence="1 2" key="1">
    <citation type="journal article" date="2016" name="Int. J. Syst. Evol. Microbiol.">
        <title>Pseudaminobacter manganicus sp. nov., isolated from sludge of a manganese mine.</title>
        <authorList>
            <person name="Li J."/>
            <person name="Huang J."/>
            <person name="Liao S."/>
            <person name="Wang G."/>
        </authorList>
    </citation>
    <scope>NUCLEOTIDE SEQUENCE [LARGE SCALE GENOMIC DNA]</scope>
    <source>
        <strain evidence="1 2">JH-7</strain>
    </source>
</reference>
<keyword evidence="2" id="KW-1185">Reference proteome</keyword>
<protein>
    <submittedName>
        <fullName evidence="1">Uncharacterized protein</fullName>
    </submittedName>
</protein>
<evidence type="ECO:0000313" key="1">
    <source>
        <dbReference type="EMBL" id="OQM73399.1"/>
    </source>
</evidence>
<name>A0A1V8RKB3_9HYPH</name>
<accession>A0A1V8RKB3</accession>
<dbReference type="STRING" id="1873176.BFN67_08865"/>
<organism evidence="1 2">
    <name type="scientific">Manganibacter manganicus</name>
    <dbReference type="NCBI Taxonomy" id="1873176"/>
    <lineage>
        <taxon>Bacteria</taxon>
        <taxon>Pseudomonadati</taxon>
        <taxon>Pseudomonadota</taxon>
        <taxon>Alphaproteobacteria</taxon>
        <taxon>Hyphomicrobiales</taxon>
        <taxon>Phyllobacteriaceae</taxon>
        <taxon>Manganibacter</taxon>
    </lineage>
</organism>
<sequence length="72" mass="8136">MIEITIFPMRNMPDGSATIAERPIDPEFWDVLVQDENGELLDEKEDLETYGAAEAAVGLFLLKYPDASVDYR</sequence>
<dbReference type="RefSeq" id="WP_080921712.1">
    <property type="nucleotide sequence ID" value="NZ_MDET01000059.1"/>
</dbReference>
<dbReference type="EMBL" id="MDET01000059">
    <property type="protein sequence ID" value="OQM73399.1"/>
    <property type="molecule type" value="Genomic_DNA"/>
</dbReference>
<gene>
    <name evidence="1" type="ORF">BFN67_08865</name>
</gene>
<dbReference type="Proteomes" id="UP000191905">
    <property type="component" value="Unassembled WGS sequence"/>
</dbReference>
<dbReference type="AlphaFoldDB" id="A0A1V8RKB3"/>
<proteinExistence type="predicted"/>
<dbReference type="OrthoDB" id="9941619at2"/>
<comment type="caution">
    <text evidence="1">The sequence shown here is derived from an EMBL/GenBank/DDBJ whole genome shotgun (WGS) entry which is preliminary data.</text>
</comment>